<evidence type="ECO:0000259" key="4">
    <source>
        <dbReference type="Pfam" id="PF08240"/>
    </source>
</evidence>
<dbReference type="Proteomes" id="UP000465609">
    <property type="component" value="Chromosome"/>
</dbReference>
<dbReference type="PROSITE" id="PS00059">
    <property type="entry name" value="ADH_ZINC"/>
    <property type="match status" value="1"/>
</dbReference>
<dbReference type="InterPro" id="IPR013154">
    <property type="entry name" value="ADH-like_N"/>
</dbReference>
<feature type="domain" description="Alcohol dehydrogenase-like N-terminal" evidence="4">
    <location>
        <begin position="23"/>
        <end position="138"/>
    </location>
</feature>
<keyword evidence="1" id="KW-0560">Oxidoreductase</keyword>
<dbReference type="RefSeq" id="WP_138230660.1">
    <property type="nucleotide sequence ID" value="NZ_AP022577.1"/>
</dbReference>
<evidence type="ECO:0000259" key="3">
    <source>
        <dbReference type="Pfam" id="PF00107"/>
    </source>
</evidence>
<dbReference type="InterPro" id="IPR002328">
    <property type="entry name" value="ADH_Zn_CS"/>
</dbReference>
<dbReference type="Gene3D" id="3.90.180.10">
    <property type="entry name" value="Medium-chain alcohol dehydrogenases, catalytic domain"/>
    <property type="match status" value="1"/>
</dbReference>
<evidence type="ECO:0000256" key="1">
    <source>
        <dbReference type="ARBA" id="ARBA00023002"/>
    </source>
</evidence>
<keyword evidence="2" id="KW-0862">Zinc</keyword>
<keyword evidence="2" id="KW-0479">Metal-binding</keyword>
<dbReference type="Pfam" id="PF00107">
    <property type="entry name" value="ADH_zinc_N"/>
    <property type="match status" value="1"/>
</dbReference>
<evidence type="ECO:0000313" key="6">
    <source>
        <dbReference type="Proteomes" id="UP000465609"/>
    </source>
</evidence>
<proteinExistence type="inferred from homology"/>
<dbReference type="InterPro" id="IPR013149">
    <property type="entry name" value="ADH-like_C"/>
</dbReference>
<sequence length="357" mass="37374">MKAAQFIDGQFAVTDMPQLPATGPGQLRIKVAACGICGSDLSMSKDPCRFVSVAAGAGFPFAVFDATRPVVLGHEWAGTVVETGLGVHDFAEGDRVTGLGITTEQNGMPTIIGYSNDYHGAFGEYIVVDAFWVRHVPDGLSLEHAALAEPLHVGEMHMQQSGLTPADTALVIGCGSIGLGTILAAKAAGAHLVVASEPSPKRRELAAKMGADIVVDPEVQDPIEVYNELLGSGKTGGGLLIAYECSGRSGTLNTLTHTLPWGSRIQVVASPFAEETIIPVVAQMRQIAINFGHGPYEQAYEKVLARLAAGEIDAEALITGRTGLDGIAGAFTALRNPDEHVKILVLPQEIVSSVTDV</sequence>
<feature type="domain" description="Alcohol dehydrogenase-like C-terminal" evidence="3">
    <location>
        <begin position="177"/>
        <end position="305"/>
    </location>
</feature>
<evidence type="ECO:0000256" key="2">
    <source>
        <dbReference type="RuleBase" id="RU361277"/>
    </source>
</evidence>
<gene>
    <name evidence="5" type="ORF">MAUB_04330</name>
</gene>
<dbReference type="SUPFAM" id="SSF51735">
    <property type="entry name" value="NAD(P)-binding Rossmann-fold domains"/>
    <property type="match status" value="1"/>
</dbReference>
<comment type="similarity">
    <text evidence="2">Belongs to the zinc-containing alcohol dehydrogenase family.</text>
</comment>
<name>A0ABN5YNM2_9MYCO</name>
<keyword evidence="6" id="KW-1185">Reference proteome</keyword>
<dbReference type="InterPro" id="IPR036291">
    <property type="entry name" value="NAD(P)-bd_dom_sf"/>
</dbReference>
<reference evidence="5 6" key="1">
    <citation type="journal article" date="2019" name="Emerg. Microbes Infect.">
        <title>Comprehensive subspecies identification of 175 nontuberculous mycobacteria species based on 7547 genomic profiles.</title>
        <authorList>
            <person name="Matsumoto Y."/>
            <person name="Kinjo T."/>
            <person name="Motooka D."/>
            <person name="Nabeya D."/>
            <person name="Jung N."/>
            <person name="Uechi K."/>
            <person name="Horii T."/>
            <person name="Iida T."/>
            <person name="Fujita J."/>
            <person name="Nakamura S."/>
        </authorList>
    </citation>
    <scope>NUCLEOTIDE SEQUENCE [LARGE SCALE GENOMIC DNA]</scope>
    <source>
        <strain evidence="5 6">JCM 15296</strain>
    </source>
</reference>
<evidence type="ECO:0000313" key="5">
    <source>
        <dbReference type="EMBL" id="BBX82560.1"/>
    </source>
</evidence>
<dbReference type="SUPFAM" id="SSF50129">
    <property type="entry name" value="GroES-like"/>
    <property type="match status" value="1"/>
</dbReference>
<dbReference type="Gene3D" id="3.40.50.720">
    <property type="entry name" value="NAD(P)-binding Rossmann-like Domain"/>
    <property type="match status" value="1"/>
</dbReference>
<organism evidence="5 6">
    <name type="scientific">Mycolicibacterium aubagnense</name>
    <dbReference type="NCBI Taxonomy" id="319707"/>
    <lineage>
        <taxon>Bacteria</taxon>
        <taxon>Bacillati</taxon>
        <taxon>Actinomycetota</taxon>
        <taxon>Actinomycetes</taxon>
        <taxon>Mycobacteriales</taxon>
        <taxon>Mycobacteriaceae</taxon>
        <taxon>Mycolicibacterium</taxon>
    </lineage>
</organism>
<dbReference type="Pfam" id="PF08240">
    <property type="entry name" value="ADH_N"/>
    <property type="match status" value="1"/>
</dbReference>
<accession>A0ABN5YNM2</accession>
<dbReference type="InterPro" id="IPR011032">
    <property type="entry name" value="GroES-like_sf"/>
</dbReference>
<comment type="cofactor">
    <cofactor evidence="2">
        <name>Zn(2+)</name>
        <dbReference type="ChEBI" id="CHEBI:29105"/>
    </cofactor>
</comment>
<dbReference type="EMBL" id="AP022577">
    <property type="protein sequence ID" value="BBX82560.1"/>
    <property type="molecule type" value="Genomic_DNA"/>
</dbReference>
<dbReference type="PANTHER" id="PTHR43189">
    <property type="entry name" value="ZINC-TYPE ALCOHOL DEHYDROGENASE-LIKE PROTEIN C1198.01-RELATED"/>
    <property type="match status" value="1"/>
</dbReference>
<protein>
    <submittedName>
        <fullName evidence="5">Alcohol dehydrogenase</fullName>
    </submittedName>
</protein>
<dbReference type="PANTHER" id="PTHR43189:SF1">
    <property type="entry name" value="ZINC-TYPE ALCOHOL DEHYDROGENASE-LIKE PROTEIN C1198.01"/>
    <property type="match status" value="1"/>
</dbReference>